<organism evidence="15 16">
    <name type="scientific">Eremothecium sinecaudum</name>
    <dbReference type="NCBI Taxonomy" id="45286"/>
    <lineage>
        <taxon>Eukaryota</taxon>
        <taxon>Fungi</taxon>
        <taxon>Dikarya</taxon>
        <taxon>Ascomycota</taxon>
        <taxon>Saccharomycotina</taxon>
        <taxon>Saccharomycetes</taxon>
        <taxon>Saccharomycetales</taxon>
        <taxon>Saccharomycetaceae</taxon>
        <taxon>Eremothecium</taxon>
    </lineage>
</organism>
<feature type="domain" description="Tryptophan synthase beta chain-like PALP" evidence="14">
    <location>
        <begin position="347"/>
        <end position="671"/>
    </location>
</feature>
<dbReference type="HAMAP" id="MF_00131">
    <property type="entry name" value="Trp_synth_alpha"/>
    <property type="match status" value="1"/>
</dbReference>
<evidence type="ECO:0000256" key="8">
    <source>
        <dbReference type="ARBA" id="ARBA00022822"/>
    </source>
</evidence>
<dbReference type="InterPro" id="IPR001926">
    <property type="entry name" value="TrpB-like_PALP"/>
</dbReference>
<dbReference type="Gene3D" id="3.20.20.70">
    <property type="entry name" value="Aldolase class I"/>
    <property type="match status" value="1"/>
</dbReference>
<dbReference type="PROSITE" id="PS00167">
    <property type="entry name" value="TRP_SYNTHASE_ALPHA"/>
    <property type="match status" value="1"/>
</dbReference>
<evidence type="ECO:0000256" key="13">
    <source>
        <dbReference type="RuleBase" id="RU003663"/>
    </source>
</evidence>
<protein>
    <recommendedName>
        <fullName evidence="6 13">Tryptophan synthase</fullName>
        <ecNumber evidence="5 13">4.2.1.20</ecNumber>
    </recommendedName>
</protein>
<evidence type="ECO:0000256" key="4">
    <source>
        <dbReference type="ARBA" id="ARBA00006095"/>
    </source>
</evidence>
<dbReference type="InterPro" id="IPR006653">
    <property type="entry name" value="Trp_synth_b_CS"/>
</dbReference>
<dbReference type="FunFam" id="3.40.50.1100:FF:000001">
    <property type="entry name" value="Tryptophan synthase beta chain"/>
    <property type="match status" value="1"/>
</dbReference>
<dbReference type="InterPro" id="IPR023026">
    <property type="entry name" value="Trp_synth_beta/beta-like"/>
</dbReference>
<dbReference type="InterPro" id="IPR011060">
    <property type="entry name" value="RibuloseP-bd_barrel"/>
</dbReference>
<dbReference type="Gene3D" id="3.40.50.1100">
    <property type="match status" value="2"/>
</dbReference>
<dbReference type="Pfam" id="PF00290">
    <property type="entry name" value="Trp_syntA"/>
    <property type="match status" value="1"/>
</dbReference>
<dbReference type="FunFam" id="3.40.50.1100:FF:000004">
    <property type="entry name" value="Tryptophan synthase beta chain"/>
    <property type="match status" value="1"/>
</dbReference>
<dbReference type="NCBIfam" id="TIGR00263">
    <property type="entry name" value="trpB"/>
    <property type="match status" value="1"/>
</dbReference>
<dbReference type="EC" id="4.2.1.20" evidence="5 13"/>
<evidence type="ECO:0000256" key="12">
    <source>
        <dbReference type="ARBA" id="ARBA00049047"/>
    </source>
</evidence>
<gene>
    <name evidence="15" type="ORF">AW171_hschr53440</name>
</gene>
<dbReference type="CDD" id="cd04724">
    <property type="entry name" value="Tryptophan_synthase_alpha"/>
    <property type="match status" value="1"/>
</dbReference>
<dbReference type="EMBL" id="CP014245">
    <property type="protein sequence ID" value="AMD21488.1"/>
    <property type="molecule type" value="Genomic_DNA"/>
</dbReference>
<keyword evidence="11 13" id="KW-0456">Lyase</keyword>
<dbReference type="InterPro" id="IPR013785">
    <property type="entry name" value="Aldolase_TIM"/>
</dbReference>
<evidence type="ECO:0000256" key="5">
    <source>
        <dbReference type="ARBA" id="ARBA00012043"/>
    </source>
</evidence>
<dbReference type="InterPro" id="IPR036052">
    <property type="entry name" value="TrpB-like_PALP_sf"/>
</dbReference>
<dbReference type="CDD" id="cd06446">
    <property type="entry name" value="Trp-synth_B"/>
    <property type="match status" value="1"/>
</dbReference>
<evidence type="ECO:0000256" key="7">
    <source>
        <dbReference type="ARBA" id="ARBA00022605"/>
    </source>
</evidence>
<dbReference type="PANTHER" id="PTHR48077:SF3">
    <property type="entry name" value="TRYPTOPHAN SYNTHASE"/>
    <property type="match status" value="1"/>
</dbReference>
<evidence type="ECO:0000256" key="6">
    <source>
        <dbReference type="ARBA" id="ARBA00018724"/>
    </source>
</evidence>
<comment type="similarity">
    <text evidence="4">In the N-terminal section; belongs to the TrpA family.</text>
</comment>
<evidence type="ECO:0000256" key="3">
    <source>
        <dbReference type="ARBA" id="ARBA00005761"/>
    </source>
</evidence>
<dbReference type="InterPro" id="IPR002028">
    <property type="entry name" value="Trp_synthase_suA"/>
</dbReference>
<keyword evidence="10 13" id="KW-0057">Aromatic amino acid biosynthesis</keyword>
<comment type="catalytic activity">
    <reaction evidence="12 13">
        <text>(1S,2R)-1-C-(indol-3-yl)glycerol 3-phosphate + L-serine = D-glyceraldehyde 3-phosphate + L-tryptophan + H2O</text>
        <dbReference type="Rhea" id="RHEA:10532"/>
        <dbReference type="ChEBI" id="CHEBI:15377"/>
        <dbReference type="ChEBI" id="CHEBI:33384"/>
        <dbReference type="ChEBI" id="CHEBI:57912"/>
        <dbReference type="ChEBI" id="CHEBI:58866"/>
        <dbReference type="ChEBI" id="CHEBI:59776"/>
        <dbReference type="EC" id="4.2.1.20"/>
    </reaction>
</comment>
<dbReference type="RefSeq" id="XP_017988484.1">
    <property type="nucleotide sequence ID" value="XM_018132995.1"/>
</dbReference>
<evidence type="ECO:0000256" key="11">
    <source>
        <dbReference type="ARBA" id="ARBA00023239"/>
    </source>
</evidence>
<proteinExistence type="inferred from homology"/>
<comment type="cofactor">
    <cofactor evidence="1 13">
        <name>pyridoxal 5'-phosphate</name>
        <dbReference type="ChEBI" id="CHEBI:597326"/>
    </cofactor>
</comment>
<reference evidence="15 16" key="1">
    <citation type="submission" date="2016-01" db="EMBL/GenBank/DDBJ databases">
        <title>Genome sequence of the yeast Holleya sinecauda.</title>
        <authorList>
            <person name="Dietrich F.S."/>
        </authorList>
    </citation>
    <scope>NUCLEOTIDE SEQUENCE [LARGE SCALE GENOMIC DNA]</scope>
    <source>
        <strain evidence="15 16">ATCC 58844</strain>
    </source>
</reference>
<dbReference type="AlphaFoldDB" id="A0A0X8HU72"/>
<dbReference type="Pfam" id="PF00291">
    <property type="entry name" value="PALP"/>
    <property type="match status" value="1"/>
</dbReference>
<dbReference type="Proteomes" id="UP000243052">
    <property type="component" value="Chromosome v"/>
</dbReference>
<dbReference type="HAMAP" id="MF_00133">
    <property type="entry name" value="Trp_synth_beta"/>
    <property type="match status" value="1"/>
</dbReference>
<dbReference type="GO" id="GO:0005737">
    <property type="term" value="C:cytoplasm"/>
    <property type="evidence" value="ECO:0007669"/>
    <property type="project" value="TreeGrafter"/>
</dbReference>
<dbReference type="SUPFAM" id="SSF53686">
    <property type="entry name" value="Tryptophan synthase beta subunit-like PLP-dependent enzymes"/>
    <property type="match status" value="1"/>
</dbReference>
<keyword evidence="7 13" id="KW-0028">Amino-acid biosynthesis</keyword>
<dbReference type="FunFam" id="3.20.20.70:FF:000151">
    <property type="entry name" value="Tryptophan synthase"/>
    <property type="match status" value="1"/>
</dbReference>
<sequence>MAEAITKTFDDAKREGRTVLVTFLTAGYPTVKDTVDIMRGYQDGGSGIIELGMPFSDPIADGPVIQHSNNVALQNGVTTSKVLELVRAARSAGVTVPIILMGYYNPIWAYGLEKFVSEAAEAGVNGLLIVDLLPEAAHDLRSLLQRSGMSLIPLVAPSTTDERLAFLSKVAGAFVYVVSRMGTTGMRNSVEDDLGSLIARVRKAMGNKIPLAVGFGVTTREHFDKVAEVADGVIVGSKLVTLIDSGTENAYEAVKSSCEDLVASQVKTAGNVDDHKSHLIEKPSADNISEEDPVPYVLEGAFGQFGGQFVPEALHACLRELTAGFEAAIADPSFWEEFRALYPYMGRPSSFHKAERLSKYGGGATIWLKREDLNHTGSHKINNALAQVLLAIRLGKSRIIAETGAGQHGVATATACAKFGLQCTVFMGAEDVKRQALNVFRMKLLGAEVVAVSSGSKTLRDATSEAFRYWVSHLKDTHYVVGSAIGPHPYPLLVRTFQSVIGQETKRQFAELNDGKLPDAIVACVGGGSNSTGIFSPFENDTTVHLVGVEAGGDGIETGRHSATLTAGTTGIFHGVKTYVLQDADGQIKETHSISAGLDYPGVGPELASWKASGRAEFRTATDAQALEGLKLLSQLEGIIPALESSHAVYVAIQLAKTMKPDQHVVINVSGRGDKDVQTIADVLPKLGPQIGWDLRFEKDPTSSK</sequence>
<dbReference type="SUPFAM" id="SSF51366">
    <property type="entry name" value="Ribulose-phoshate binding barrel"/>
    <property type="match status" value="1"/>
</dbReference>
<comment type="pathway">
    <text evidence="2 13">Amino-acid biosynthesis; L-tryptophan biosynthesis; L-tryptophan from chorismate: step 5/5.</text>
</comment>
<evidence type="ECO:0000259" key="14">
    <source>
        <dbReference type="Pfam" id="PF00291"/>
    </source>
</evidence>
<keyword evidence="16" id="KW-1185">Reference proteome</keyword>
<dbReference type="UniPathway" id="UPA00035">
    <property type="reaction ID" value="UER00044"/>
</dbReference>
<keyword evidence="9 13" id="KW-0663">Pyridoxal phosphate</keyword>
<dbReference type="PANTHER" id="PTHR48077">
    <property type="entry name" value="TRYPTOPHAN SYNTHASE-RELATED"/>
    <property type="match status" value="1"/>
</dbReference>
<evidence type="ECO:0000313" key="16">
    <source>
        <dbReference type="Proteomes" id="UP000243052"/>
    </source>
</evidence>
<dbReference type="GeneID" id="28724778"/>
<comment type="similarity">
    <text evidence="3">In the C-terminal section; belongs to the TrpB family.</text>
</comment>
<accession>A0A0X8HU72</accession>
<evidence type="ECO:0000256" key="1">
    <source>
        <dbReference type="ARBA" id="ARBA00001933"/>
    </source>
</evidence>
<dbReference type="NCBIfam" id="TIGR00262">
    <property type="entry name" value="trpA"/>
    <property type="match status" value="1"/>
</dbReference>
<evidence type="ECO:0000256" key="2">
    <source>
        <dbReference type="ARBA" id="ARBA00004733"/>
    </source>
</evidence>
<dbReference type="PROSITE" id="PS00168">
    <property type="entry name" value="TRP_SYNTHASE_BETA"/>
    <property type="match status" value="1"/>
</dbReference>
<dbReference type="STRING" id="45286.A0A0X8HU72"/>
<dbReference type="OrthoDB" id="10050244at2759"/>
<evidence type="ECO:0000256" key="9">
    <source>
        <dbReference type="ARBA" id="ARBA00022898"/>
    </source>
</evidence>
<evidence type="ECO:0000313" key="15">
    <source>
        <dbReference type="EMBL" id="AMD21488.1"/>
    </source>
</evidence>
<dbReference type="InterPro" id="IPR006654">
    <property type="entry name" value="Trp_synth_beta"/>
</dbReference>
<name>A0A0X8HU72_9SACH</name>
<dbReference type="GO" id="GO:0004834">
    <property type="term" value="F:tryptophan synthase activity"/>
    <property type="evidence" value="ECO:0007669"/>
    <property type="project" value="UniProtKB-EC"/>
</dbReference>
<evidence type="ECO:0000256" key="10">
    <source>
        <dbReference type="ARBA" id="ARBA00023141"/>
    </source>
</evidence>
<dbReference type="InterPro" id="IPR018204">
    <property type="entry name" value="Trp_synthase_alpha_AS"/>
</dbReference>
<keyword evidence="8 13" id="KW-0822">Tryptophan biosynthesis</keyword>